<dbReference type="InterPro" id="IPR049275">
    <property type="entry name" value="DUF6854"/>
</dbReference>
<dbReference type="OrthoDB" id="7861789at2"/>
<comment type="caution">
    <text evidence="2">The sequence shown here is derived from an EMBL/GenBank/DDBJ whole genome shotgun (WGS) entry which is preliminary data.</text>
</comment>
<feature type="domain" description="DUF6854" evidence="1">
    <location>
        <begin position="5"/>
        <end position="98"/>
    </location>
</feature>
<evidence type="ECO:0000313" key="2">
    <source>
        <dbReference type="EMBL" id="PRY26384.1"/>
    </source>
</evidence>
<dbReference type="Gene3D" id="3.30.70.100">
    <property type="match status" value="2"/>
</dbReference>
<feature type="domain" description="DUF6854" evidence="1">
    <location>
        <begin position="122"/>
        <end position="200"/>
    </location>
</feature>
<organism evidence="2 3">
    <name type="scientific">Aliiruegeria haliotis</name>
    <dbReference type="NCBI Taxonomy" id="1280846"/>
    <lineage>
        <taxon>Bacteria</taxon>
        <taxon>Pseudomonadati</taxon>
        <taxon>Pseudomonadota</taxon>
        <taxon>Alphaproteobacteria</taxon>
        <taxon>Rhodobacterales</taxon>
        <taxon>Roseobacteraceae</taxon>
        <taxon>Aliiruegeria</taxon>
    </lineage>
</organism>
<accession>A0A2T0RYY1</accession>
<dbReference type="RefSeq" id="WP_106203158.1">
    <property type="nucleotide sequence ID" value="NZ_PVTD01000001.1"/>
</dbReference>
<gene>
    <name evidence="2" type="ORF">CLV78_101479</name>
</gene>
<dbReference type="Pfam" id="PF21614">
    <property type="entry name" value="DUF6854"/>
    <property type="match status" value="2"/>
</dbReference>
<evidence type="ECO:0000259" key="1">
    <source>
        <dbReference type="Pfam" id="PF21614"/>
    </source>
</evidence>
<protein>
    <recommendedName>
        <fullName evidence="1">DUF6854 domain-containing protein</fullName>
    </recommendedName>
</protein>
<keyword evidence="3" id="KW-1185">Reference proteome</keyword>
<dbReference type="Proteomes" id="UP000239480">
    <property type="component" value="Unassembled WGS sequence"/>
</dbReference>
<dbReference type="EMBL" id="PVTD01000001">
    <property type="protein sequence ID" value="PRY26384.1"/>
    <property type="molecule type" value="Genomic_DNA"/>
</dbReference>
<name>A0A2T0RYY1_9RHOB</name>
<sequence>MADVNFMTATVAHVDSDYVDTAFGHCETIANDLRGSAAATARYGMLQTGDWTSHIIFLASYKTAADVEKGWDTIAASAGFRAMAADGKSQIKLRNVVRLSDVSIPVKASTGPGYGVITRLGSATPMVDEIRELLPIFIDNGAQILRYGTLVTGSAAGRRLMAVGYPSMAAIDATYEALMASEGYKSIMAQVELDFRNIVRLAG</sequence>
<evidence type="ECO:0000313" key="3">
    <source>
        <dbReference type="Proteomes" id="UP000239480"/>
    </source>
</evidence>
<proteinExistence type="predicted"/>
<dbReference type="SUPFAM" id="SSF54909">
    <property type="entry name" value="Dimeric alpha+beta barrel"/>
    <property type="match status" value="1"/>
</dbReference>
<dbReference type="InterPro" id="IPR011008">
    <property type="entry name" value="Dimeric_a/b-barrel"/>
</dbReference>
<reference evidence="2 3" key="1">
    <citation type="submission" date="2018-03" db="EMBL/GenBank/DDBJ databases">
        <title>Genomic Encyclopedia of Archaeal and Bacterial Type Strains, Phase II (KMG-II): from individual species to whole genera.</title>
        <authorList>
            <person name="Goeker M."/>
        </authorList>
    </citation>
    <scope>NUCLEOTIDE SEQUENCE [LARGE SCALE GENOMIC DNA]</scope>
    <source>
        <strain evidence="2 3">DSM 29328</strain>
    </source>
</reference>
<dbReference type="AlphaFoldDB" id="A0A2T0RYY1"/>